<dbReference type="EMBL" id="GBRH01213354">
    <property type="protein sequence ID" value="JAD84541.1"/>
    <property type="molecule type" value="Transcribed_RNA"/>
</dbReference>
<evidence type="ECO:0000313" key="1">
    <source>
        <dbReference type="EMBL" id="JAD84541.1"/>
    </source>
</evidence>
<name>A0A0A9D9S7_ARUDO</name>
<accession>A0A0A9D9S7</accession>
<dbReference type="AlphaFoldDB" id="A0A0A9D9S7"/>
<organism evidence="1">
    <name type="scientific">Arundo donax</name>
    <name type="common">Giant reed</name>
    <name type="synonym">Donax arundinaceus</name>
    <dbReference type="NCBI Taxonomy" id="35708"/>
    <lineage>
        <taxon>Eukaryota</taxon>
        <taxon>Viridiplantae</taxon>
        <taxon>Streptophyta</taxon>
        <taxon>Embryophyta</taxon>
        <taxon>Tracheophyta</taxon>
        <taxon>Spermatophyta</taxon>
        <taxon>Magnoliopsida</taxon>
        <taxon>Liliopsida</taxon>
        <taxon>Poales</taxon>
        <taxon>Poaceae</taxon>
        <taxon>PACMAD clade</taxon>
        <taxon>Arundinoideae</taxon>
        <taxon>Arundineae</taxon>
        <taxon>Arundo</taxon>
    </lineage>
</organism>
<protein>
    <submittedName>
        <fullName evidence="1">Pco133413</fullName>
    </submittedName>
</protein>
<reference evidence="1" key="1">
    <citation type="submission" date="2014-09" db="EMBL/GenBank/DDBJ databases">
        <authorList>
            <person name="Magalhaes I.L.F."/>
            <person name="Oliveira U."/>
            <person name="Santos F.R."/>
            <person name="Vidigal T.H.D.A."/>
            <person name="Brescovit A.D."/>
            <person name="Santos A.J."/>
        </authorList>
    </citation>
    <scope>NUCLEOTIDE SEQUENCE</scope>
    <source>
        <tissue evidence="1">Shoot tissue taken approximately 20 cm above the soil surface</tissue>
    </source>
</reference>
<reference evidence="1" key="2">
    <citation type="journal article" date="2015" name="Data Brief">
        <title>Shoot transcriptome of the giant reed, Arundo donax.</title>
        <authorList>
            <person name="Barrero R.A."/>
            <person name="Guerrero F.D."/>
            <person name="Moolhuijzen P."/>
            <person name="Goolsby J.A."/>
            <person name="Tidwell J."/>
            <person name="Bellgard S.E."/>
            <person name="Bellgard M.I."/>
        </authorList>
    </citation>
    <scope>NUCLEOTIDE SEQUENCE</scope>
    <source>
        <tissue evidence="1">Shoot tissue taken approximately 20 cm above the soil surface</tissue>
    </source>
</reference>
<sequence>MVYARNGRADIVLATKRCRTVHSIELTPKLHHLSCHTITKGIPPNHTPHSFEQLDLTLLPILRHISCSQVRELGVILLCGHKGRRNHLSGKPSSMKCLLGLCCCHHAIELQVDKAGSMFVNKNVLH</sequence>
<proteinExistence type="predicted"/>